<dbReference type="PRINTS" id="PR00032">
    <property type="entry name" value="HTHARAC"/>
</dbReference>
<dbReference type="SMART" id="SM00342">
    <property type="entry name" value="HTH_ARAC"/>
    <property type="match status" value="1"/>
</dbReference>
<dbReference type="InterPro" id="IPR037923">
    <property type="entry name" value="HTH-like"/>
</dbReference>
<dbReference type="InterPro" id="IPR003313">
    <property type="entry name" value="AraC-bd"/>
</dbReference>
<gene>
    <name evidence="6" type="ORF">MJG50_02385</name>
</gene>
<dbReference type="RefSeq" id="WP_240252412.1">
    <property type="nucleotide sequence ID" value="NZ_JAKTTI010000002.1"/>
</dbReference>
<feature type="domain" description="HTH araC/xylS-type" evidence="5">
    <location>
        <begin position="171"/>
        <end position="273"/>
    </location>
</feature>
<keyword evidence="3" id="KW-0804">Transcription</keyword>
<sequence>MSNEVFEVPASQRNSLPVKILYVTEAKYDRDWHSINHTHHFTEILFVTKGKGTFIFSNNEVPLTEHDLIIINPNIEHTEKSTHGDGLEYIVLGLQDLAFTSQEDVNTQVTFFNFHGEKELYLFYLQQLINELRRQEPGYELIVQNIVEILLQKMIRRKSFTLEKSTSEKISKDIAFVKNHIKKHFREDLNLSILAEASHINKYYLAHSFKKLVGISPIEYLIQTRIRESKILLETTNFPISDISSMTGFSSQSFFAQSFKRVMNETPSQYRNKTNTNHKKKKRTK</sequence>
<feature type="compositionally biased region" description="Basic residues" evidence="4">
    <location>
        <begin position="276"/>
        <end position="285"/>
    </location>
</feature>
<dbReference type="EMBL" id="JAKTTI010000002">
    <property type="protein sequence ID" value="MCH1624162.1"/>
    <property type="molecule type" value="Genomic_DNA"/>
</dbReference>
<evidence type="ECO:0000313" key="7">
    <source>
        <dbReference type="Proteomes" id="UP001431131"/>
    </source>
</evidence>
<name>A0AAW5E261_9BACI</name>
<evidence type="ECO:0000313" key="6">
    <source>
        <dbReference type="EMBL" id="MCH1624162.1"/>
    </source>
</evidence>
<feature type="region of interest" description="Disordered" evidence="4">
    <location>
        <begin position="266"/>
        <end position="285"/>
    </location>
</feature>
<organism evidence="6 7">
    <name type="scientific">Fredinandcohnia quinoae</name>
    <dbReference type="NCBI Taxonomy" id="2918902"/>
    <lineage>
        <taxon>Bacteria</taxon>
        <taxon>Bacillati</taxon>
        <taxon>Bacillota</taxon>
        <taxon>Bacilli</taxon>
        <taxon>Bacillales</taxon>
        <taxon>Bacillaceae</taxon>
        <taxon>Fredinandcohnia</taxon>
    </lineage>
</organism>
<evidence type="ECO:0000256" key="3">
    <source>
        <dbReference type="ARBA" id="ARBA00023163"/>
    </source>
</evidence>
<dbReference type="Gene3D" id="2.60.120.10">
    <property type="entry name" value="Jelly Rolls"/>
    <property type="match status" value="1"/>
</dbReference>
<proteinExistence type="predicted"/>
<dbReference type="SUPFAM" id="SSF46689">
    <property type="entry name" value="Homeodomain-like"/>
    <property type="match status" value="2"/>
</dbReference>
<dbReference type="InterPro" id="IPR009057">
    <property type="entry name" value="Homeodomain-like_sf"/>
</dbReference>
<dbReference type="Proteomes" id="UP001431131">
    <property type="component" value="Unassembled WGS sequence"/>
</dbReference>
<evidence type="ECO:0000256" key="4">
    <source>
        <dbReference type="SAM" id="MobiDB-lite"/>
    </source>
</evidence>
<reference evidence="6" key="1">
    <citation type="submission" date="2022-02" db="EMBL/GenBank/DDBJ databases">
        <title>Fredinandcohnia quinoae sp. nov. isolated from Chenopodium quinoa seeds.</title>
        <authorList>
            <person name="Saati-Santamaria Z."/>
            <person name="Flores-Felix J.D."/>
            <person name="Igual J.M."/>
            <person name="Velazquez E."/>
            <person name="Garcia-Fraile P."/>
            <person name="Martinez-Molina E."/>
        </authorList>
    </citation>
    <scope>NUCLEOTIDE SEQUENCE</scope>
    <source>
        <strain evidence="6">SECRCQ15</strain>
    </source>
</reference>
<comment type="caution">
    <text evidence="6">The sequence shown here is derived from an EMBL/GenBank/DDBJ whole genome shotgun (WGS) entry which is preliminary data.</text>
</comment>
<dbReference type="GO" id="GO:0043565">
    <property type="term" value="F:sequence-specific DNA binding"/>
    <property type="evidence" value="ECO:0007669"/>
    <property type="project" value="InterPro"/>
</dbReference>
<dbReference type="InterPro" id="IPR020449">
    <property type="entry name" value="Tscrpt_reg_AraC-type_HTH"/>
</dbReference>
<protein>
    <submittedName>
        <fullName evidence="6">AraC family transcriptional regulator</fullName>
    </submittedName>
</protein>
<dbReference type="AlphaFoldDB" id="A0AAW5E261"/>
<dbReference type="InterPro" id="IPR014710">
    <property type="entry name" value="RmlC-like_jellyroll"/>
</dbReference>
<keyword evidence="1" id="KW-0805">Transcription regulation</keyword>
<accession>A0AAW5E261</accession>
<dbReference type="SUPFAM" id="SSF51215">
    <property type="entry name" value="Regulatory protein AraC"/>
    <property type="match status" value="1"/>
</dbReference>
<evidence type="ECO:0000256" key="1">
    <source>
        <dbReference type="ARBA" id="ARBA00023015"/>
    </source>
</evidence>
<dbReference type="Gene3D" id="1.10.10.60">
    <property type="entry name" value="Homeodomain-like"/>
    <property type="match status" value="2"/>
</dbReference>
<dbReference type="PROSITE" id="PS00041">
    <property type="entry name" value="HTH_ARAC_FAMILY_1"/>
    <property type="match status" value="1"/>
</dbReference>
<dbReference type="PROSITE" id="PS01124">
    <property type="entry name" value="HTH_ARAC_FAMILY_2"/>
    <property type="match status" value="1"/>
</dbReference>
<dbReference type="Pfam" id="PF12833">
    <property type="entry name" value="HTH_18"/>
    <property type="match status" value="1"/>
</dbReference>
<dbReference type="Pfam" id="PF02311">
    <property type="entry name" value="AraC_binding"/>
    <property type="match status" value="1"/>
</dbReference>
<keyword evidence="2" id="KW-0238">DNA-binding</keyword>
<dbReference type="InterPro" id="IPR018060">
    <property type="entry name" value="HTH_AraC"/>
</dbReference>
<evidence type="ECO:0000259" key="5">
    <source>
        <dbReference type="PROSITE" id="PS01124"/>
    </source>
</evidence>
<keyword evidence="7" id="KW-1185">Reference proteome</keyword>
<dbReference type="GO" id="GO:0003700">
    <property type="term" value="F:DNA-binding transcription factor activity"/>
    <property type="evidence" value="ECO:0007669"/>
    <property type="project" value="InterPro"/>
</dbReference>
<evidence type="ECO:0000256" key="2">
    <source>
        <dbReference type="ARBA" id="ARBA00023125"/>
    </source>
</evidence>
<dbReference type="PANTHER" id="PTHR43280:SF28">
    <property type="entry name" value="HTH-TYPE TRANSCRIPTIONAL ACTIVATOR RHAS"/>
    <property type="match status" value="1"/>
</dbReference>
<dbReference type="PANTHER" id="PTHR43280">
    <property type="entry name" value="ARAC-FAMILY TRANSCRIPTIONAL REGULATOR"/>
    <property type="match status" value="1"/>
</dbReference>
<dbReference type="InterPro" id="IPR018062">
    <property type="entry name" value="HTH_AraC-typ_CS"/>
</dbReference>